<dbReference type="Pfam" id="PF14214">
    <property type="entry name" value="Helitron_like_N"/>
    <property type="match status" value="1"/>
</dbReference>
<evidence type="ECO:0000313" key="2">
    <source>
        <dbReference type="EMBL" id="PBK72023.1"/>
    </source>
</evidence>
<dbReference type="InterPro" id="IPR025476">
    <property type="entry name" value="Helitron_helicase-like"/>
</dbReference>
<dbReference type="PANTHER" id="PTHR45786">
    <property type="entry name" value="DNA BINDING PROTEIN-LIKE"/>
    <property type="match status" value="1"/>
</dbReference>
<dbReference type="STRING" id="1076256.A0A2H3C7A8"/>
<gene>
    <name evidence="2" type="ORF">ARMSODRAFT_849602</name>
</gene>
<evidence type="ECO:0000259" key="1">
    <source>
        <dbReference type="Pfam" id="PF14214"/>
    </source>
</evidence>
<feature type="non-terminal residue" evidence="2">
    <location>
        <position position="394"/>
    </location>
</feature>
<protein>
    <recommendedName>
        <fullName evidence="1">Helitron helicase-like domain-containing protein</fullName>
    </recommendedName>
</protein>
<keyword evidence="3" id="KW-1185">Reference proteome</keyword>
<sequence>VCENYGALHWHDEHIKNKPKATPHFGMCCLQGQIKLPYLRPAPAILQNLLCGDNPMSKAFLKDIRQYNAALAFTSLAVKVDEAITNSSGPYCFHVSGELHHRMGSLLANEGEDLSYAQLYIHDPAEALSMRNRRNPNLKSDIMSQLQDLLHDVNPYVALYRHAYLIMKDKPQEEYPNIEVRLHVGDGTDGQRYNLPTVDELAAIIPGDGSETVKNDRDIVLRMHDHSLKRISHLHPSYQSLHYVLLFPYGELGWNPNMLLEETERSTRTNRKRLTQHMYYAYRLHDRPAIEPNVPLFRGGRLTQQYIMDAWASIEQNDLNWVRKNQKTIRADLYKGVVDAATNDDGLENSGQRIVLPSSHTGSPRAMYQLYQDSMAICRALQKPDIFLTMTANP</sequence>
<organism evidence="2 3">
    <name type="scientific">Armillaria solidipes</name>
    <dbReference type="NCBI Taxonomy" id="1076256"/>
    <lineage>
        <taxon>Eukaryota</taxon>
        <taxon>Fungi</taxon>
        <taxon>Dikarya</taxon>
        <taxon>Basidiomycota</taxon>
        <taxon>Agaricomycotina</taxon>
        <taxon>Agaricomycetes</taxon>
        <taxon>Agaricomycetidae</taxon>
        <taxon>Agaricales</taxon>
        <taxon>Marasmiineae</taxon>
        <taxon>Physalacriaceae</taxon>
        <taxon>Armillaria</taxon>
    </lineage>
</organism>
<name>A0A2H3C7A8_9AGAR</name>
<accession>A0A2H3C7A8</accession>
<dbReference type="Proteomes" id="UP000218334">
    <property type="component" value="Unassembled WGS sequence"/>
</dbReference>
<dbReference type="AlphaFoldDB" id="A0A2H3C7A8"/>
<feature type="non-terminal residue" evidence="2">
    <location>
        <position position="1"/>
    </location>
</feature>
<reference evidence="3" key="1">
    <citation type="journal article" date="2017" name="Nat. Ecol. Evol.">
        <title>Genome expansion and lineage-specific genetic innovations in the forest pathogenic fungi Armillaria.</title>
        <authorList>
            <person name="Sipos G."/>
            <person name="Prasanna A.N."/>
            <person name="Walter M.C."/>
            <person name="O'Connor E."/>
            <person name="Balint B."/>
            <person name="Krizsan K."/>
            <person name="Kiss B."/>
            <person name="Hess J."/>
            <person name="Varga T."/>
            <person name="Slot J."/>
            <person name="Riley R."/>
            <person name="Boka B."/>
            <person name="Rigling D."/>
            <person name="Barry K."/>
            <person name="Lee J."/>
            <person name="Mihaltcheva S."/>
            <person name="LaButti K."/>
            <person name="Lipzen A."/>
            <person name="Waldron R."/>
            <person name="Moloney N.M."/>
            <person name="Sperisen C."/>
            <person name="Kredics L."/>
            <person name="Vagvoelgyi C."/>
            <person name="Patrignani A."/>
            <person name="Fitzpatrick D."/>
            <person name="Nagy I."/>
            <person name="Doyle S."/>
            <person name="Anderson J.B."/>
            <person name="Grigoriev I.V."/>
            <person name="Gueldener U."/>
            <person name="Muensterkoetter M."/>
            <person name="Nagy L.G."/>
        </authorList>
    </citation>
    <scope>NUCLEOTIDE SEQUENCE [LARGE SCALE GENOMIC DNA]</scope>
    <source>
        <strain evidence="3">28-4</strain>
    </source>
</reference>
<dbReference type="PANTHER" id="PTHR45786:SF74">
    <property type="entry name" value="ATP-DEPENDENT DNA HELICASE"/>
    <property type="match status" value="1"/>
</dbReference>
<dbReference type="EMBL" id="KZ293422">
    <property type="protein sequence ID" value="PBK72023.1"/>
    <property type="molecule type" value="Genomic_DNA"/>
</dbReference>
<feature type="domain" description="Helitron helicase-like" evidence="1">
    <location>
        <begin position="279"/>
        <end position="394"/>
    </location>
</feature>
<evidence type="ECO:0000313" key="3">
    <source>
        <dbReference type="Proteomes" id="UP000218334"/>
    </source>
</evidence>
<proteinExistence type="predicted"/>